<feature type="transmembrane region" description="Helical" evidence="7">
    <location>
        <begin position="331"/>
        <end position="355"/>
    </location>
</feature>
<gene>
    <name evidence="9" type="ORF">H5411_33470</name>
</gene>
<evidence type="ECO:0000313" key="9">
    <source>
        <dbReference type="EMBL" id="MBB2504039.1"/>
    </source>
</evidence>
<sequence>MHVVLLVVDGVWSGLRTTWMLLWESLYGLTLGFLLSAVVQVVIPQQWLRRYATGGVGGIAVSAGFGAISSSCSYGSAAATRSLYRRGADARAAFAFLISSTNMNVAILVMFWVLVGWQFAFAEFFGGIIIIAVVAIGLSLLFPGQALDRLRTNTGDTTPSGPRVTEDVVCGMKGSPAHAVAVADREFLFCTAEHARQFAADPAAYADVPPGTATPTDRDHTAVGTPSLVEPQDVVCGMAGSAAHTAEHAGRTYQFCSAGCRDTFTADPGRYTGERMPERPSLRSARTWYEITRRAWSDVTMLRTELIVGYLLAGFAEALVPRQALSQALHAIGGIPVLGYVLLLLLGLAIAVATFVCSMGNVPVAAFLKAAGIPLGANTAYIYGDLLILPLVRIYQRSFPAKLTTAFLALFVLGACLAGGVMEAVFSLLPGGA</sequence>
<evidence type="ECO:0000259" key="8">
    <source>
        <dbReference type="SMART" id="SM00746"/>
    </source>
</evidence>
<dbReference type="GO" id="GO:0005886">
    <property type="term" value="C:plasma membrane"/>
    <property type="evidence" value="ECO:0007669"/>
    <property type="project" value="UniProtKB-SubCell"/>
</dbReference>
<evidence type="ECO:0000256" key="3">
    <source>
        <dbReference type="ARBA" id="ARBA00022475"/>
    </source>
</evidence>
<dbReference type="InterPro" id="IPR009078">
    <property type="entry name" value="Ferritin-like_SF"/>
</dbReference>
<evidence type="ECO:0000256" key="6">
    <source>
        <dbReference type="ARBA" id="ARBA00023136"/>
    </source>
</evidence>
<organism evidence="9 10">
    <name type="scientific">Amycolatopsis echigonensis</name>
    <dbReference type="NCBI Taxonomy" id="2576905"/>
    <lineage>
        <taxon>Bacteria</taxon>
        <taxon>Bacillati</taxon>
        <taxon>Actinomycetota</taxon>
        <taxon>Actinomycetes</taxon>
        <taxon>Pseudonocardiales</taxon>
        <taxon>Pseudonocardiaceae</taxon>
        <taxon>Amycolatopsis</taxon>
    </lineage>
</organism>
<reference evidence="9 10" key="1">
    <citation type="submission" date="2020-08" db="EMBL/GenBank/DDBJ databases">
        <title>Amycolatopsis echigonensis JCM 21831.</title>
        <authorList>
            <person name="Tedsree N."/>
            <person name="Kuncharoen N."/>
            <person name="Likhitwitayawuid K."/>
            <person name="Tanasupawat S."/>
        </authorList>
    </citation>
    <scope>NUCLEOTIDE SEQUENCE [LARGE SCALE GENOMIC DNA]</scope>
    <source>
        <strain evidence="9 10">JCM 21831</strain>
    </source>
</reference>
<feature type="domain" description="TRASH" evidence="8">
    <location>
        <begin position="167"/>
        <end position="202"/>
    </location>
</feature>
<feature type="transmembrane region" description="Helical" evidence="7">
    <location>
        <begin position="121"/>
        <end position="142"/>
    </location>
</feature>
<dbReference type="AlphaFoldDB" id="A0A8E1W4H0"/>
<evidence type="ECO:0000256" key="7">
    <source>
        <dbReference type="SAM" id="Phobius"/>
    </source>
</evidence>
<evidence type="ECO:0000256" key="1">
    <source>
        <dbReference type="ARBA" id="ARBA00004651"/>
    </source>
</evidence>
<dbReference type="InterPro" id="IPR053166">
    <property type="entry name" value="UPF0718_permease"/>
</dbReference>
<protein>
    <submittedName>
        <fullName evidence="9">Permease</fullName>
    </submittedName>
</protein>
<keyword evidence="6 7" id="KW-0472">Membrane</keyword>
<dbReference type="Pfam" id="PF03773">
    <property type="entry name" value="ArsP_1"/>
    <property type="match status" value="1"/>
</dbReference>
<dbReference type="InterPro" id="IPR005524">
    <property type="entry name" value="DUF318"/>
</dbReference>
<comment type="caution">
    <text evidence="9">The sequence shown here is derived from an EMBL/GenBank/DDBJ whole genome shotgun (WGS) entry which is preliminary data.</text>
</comment>
<dbReference type="RefSeq" id="WP_183126117.1">
    <property type="nucleotide sequence ID" value="NZ_JACJHR010000064.1"/>
</dbReference>
<dbReference type="InterPro" id="IPR011017">
    <property type="entry name" value="TRASH_dom"/>
</dbReference>
<dbReference type="PANTHER" id="PTHR42775">
    <property type="entry name" value="PERMEASE RV2963-RELATED"/>
    <property type="match status" value="1"/>
</dbReference>
<feature type="domain" description="TRASH" evidence="8">
    <location>
        <begin position="233"/>
        <end position="268"/>
    </location>
</feature>
<comment type="similarity">
    <text evidence="2">Belongs to the UPF0718 family.</text>
</comment>
<name>A0A8E1W4H0_9PSEU</name>
<evidence type="ECO:0000256" key="4">
    <source>
        <dbReference type="ARBA" id="ARBA00022692"/>
    </source>
</evidence>
<keyword evidence="4 7" id="KW-0812">Transmembrane</keyword>
<keyword evidence="5 7" id="KW-1133">Transmembrane helix</keyword>
<proteinExistence type="inferred from homology"/>
<dbReference type="PANTHER" id="PTHR42775:SF1">
    <property type="entry name" value="PERMEASE RV2963-RELATED"/>
    <property type="match status" value="1"/>
</dbReference>
<comment type="subcellular location">
    <subcellularLocation>
        <location evidence="1">Cell membrane</location>
        <topology evidence="1">Multi-pass membrane protein</topology>
    </subcellularLocation>
</comment>
<dbReference type="SMART" id="SM00746">
    <property type="entry name" value="TRASH"/>
    <property type="match status" value="2"/>
</dbReference>
<keyword evidence="3" id="KW-1003">Cell membrane</keyword>
<dbReference type="GO" id="GO:0016491">
    <property type="term" value="F:oxidoreductase activity"/>
    <property type="evidence" value="ECO:0007669"/>
    <property type="project" value="InterPro"/>
</dbReference>
<evidence type="ECO:0000313" key="10">
    <source>
        <dbReference type="Proteomes" id="UP000550260"/>
    </source>
</evidence>
<dbReference type="SUPFAM" id="SSF47240">
    <property type="entry name" value="Ferritin-like"/>
    <property type="match status" value="1"/>
</dbReference>
<accession>A0A8E1W4H0</accession>
<dbReference type="InterPro" id="IPR012348">
    <property type="entry name" value="RNR-like"/>
</dbReference>
<feature type="transmembrane region" description="Helical" evidence="7">
    <location>
        <begin position="375"/>
        <end position="395"/>
    </location>
</feature>
<feature type="transmembrane region" description="Helical" evidence="7">
    <location>
        <begin position="92"/>
        <end position="115"/>
    </location>
</feature>
<dbReference type="EMBL" id="JACJHR010000064">
    <property type="protein sequence ID" value="MBB2504039.1"/>
    <property type="molecule type" value="Genomic_DNA"/>
</dbReference>
<feature type="transmembrane region" description="Helical" evidence="7">
    <location>
        <begin position="20"/>
        <end position="43"/>
    </location>
</feature>
<dbReference type="Proteomes" id="UP000550260">
    <property type="component" value="Unassembled WGS sequence"/>
</dbReference>
<feature type="transmembrane region" description="Helical" evidence="7">
    <location>
        <begin position="407"/>
        <end position="429"/>
    </location>
</feature>
<evidence type="ECO:0000256" key="2">
    <source>
        <dbReference type="ARBA" id="ARBA00006386"/>
    </source>
</evidence>
<evidence type="ECO:0000256" key="5">
    <source>
        <dbReference type="ARBA" id="ARBA00022989"/>
    </source>
</evidence>
<dbReference type="Gene3D" id="1.10.620.20">
    <property type="entry name" value="Ribonucleotide Reductase, subunit A"/>
    <property type="match status" value="1"/>
</dbReference>